<accession>A0A921ST26</accession>
<evidence type="ECO:0000313" key="2">
    <source>
        <dbReference type="EMBL" id="HJG87098.1"/>
    </source>
</evidence>
<dbReference type="EMBL" id="DYUC01000087">
    <property type="protein sequence ID" value="HJG87098.1"/>
    <property type="molecule type" value="Genomic_DNA"/>
</dbReference>
<feature type="transmembrane region" description="Helical" evidence="1">
    <location>
        <begin position="12"/>
        <end position="35"/>
    </location>
</feature>
<reference evidence="2" key="1">
    <citation type="journal article" date="2021" name="PeerJ">
        <title>Extensive microbial diversity within the chicken gut microbiome revealed by metagenomics and culture.</title>
        <authorList>
            <person name="Gilroy R."/>
            <person name="Ravi A."/>
            <person name="Getino M."/>
            <person name="Pursley I."/>
            <person name="Horton D.L."/>
            <person name="Alikhan N.F."/>
            <person name="Baker D."/>
            <person name="Gharbi K."/>
            <person name="Hall N."/>
            <person name="Watson M."/>
            <person name="Adriaenssens E.M."/>
            <person name="Foster-Nyarko E."/>
            <person name="Jarju S."/>
            <person name="Secka A."/>
            <person name="Antonio M."/>
            <person name="Oren A."/>
            <person name="Chaudhuri R.R."/>
            <person name="La Ragione R."/>
            <person name="Hildebrand F."/>
            <person name="Pallen M.J."/>
        </authorList>
    </citation>
    <scope>NUCLEOTIDE SEQUENCE</scope>
    <source>
        <strain evidence="2">CHK179-5677</strain>
    </source>
</reference>
<name>A0A921ST26_9FIRM</name>
<keyword evidence="1" id="KW-1133">Transmembrane helix</keyword>
<feature type="transmembrane region" description="Helical" evidence="1">
    <location>
        <begin position="100"/>
        <end position="125"/>
    </location>
</feature>
<proteinExistence type="predicted"/>
<dbReference type="Proteomes" id="UP000760668">
    <property type="component" value="Unassembled WGS sequence"/>
</dbReference>
<keyword evidence="1" id="KW-0472">Membrane</keyword>
<dbReference type="AlphaFoldDB" id="A0A921ST26"/>
<dbReference type="RefSeq" id="WP_294534683.1">
    <property type="nucleotide sequence ID" value="NZ_DYUC01000087.1"/>
</dbReference>
<protein>
    <submittedName>
        <fullName evidence="2">Small multi-drug export protein</fullName>
    </submittedName>
</protein>
<dbReference type="Pfam" id="PF06695">
    <property type="entry name" value="Sm_multidrug_ex"/>
    <property type="match status" value="1"/>
</dbReference>
<organism evidence="2 3">
    <name type="scientific">Pseudoflavonifractor capillosus</name>
    <dbReference type="NCBI Taxonomy" id="106588"/>
    <lineage>
        <taxon>Bacteria</taxon>
        <taxon>Bacillati</taxon>
        <taxon>Bacillota</taxon>
        <taxon>Clostridia</taxon>
        <taxon>Eubacteriales</taxon>
        <taxon>Oscillospiraceae</taxon>
        <taxon>Pseudoflavonifractor</taxon>
    </lineage>
</organism>
<dbReference type="PANTHER" id="PTHR36007">
    <property type="entry name" value="TRANSPORT PROTEIN-RELATED"/>
    <property type="match status" value="1"/>
</dbReference>
<feature type="transmembrane region" description="Helical" evidence="1">
    <location>
        <begin position="137"/>
        <end position="159"/>
    </location>
</feature>
<evidence type="ECO:0000256" key="1">
    <source>
        <dbReference type="SAM" id="Phobius"/>
    </source>
</evidence>
<keyword evidence="1" id="KW-0812">Transmembrane</keyword>
<dbReference type="InterPro" id="IPR009577">
    <property type="entry name" value="Sm_multidrug_ex"/>
</dbReference>
<feature type="transmembrane region" description="Helical" evidence="1">
    <location>
        <begin position="41"/>
        <end position="63"/>
    </location>
</feature>
<evidence type="ECO:0000313" key="3">
    <source>
        <dbReference type="Proteomes" id="UP000760668"/>
    </source>
</evidence>
<comment type="caution">
    <text evidence="2">The sequence shown here is derived from an EMBL/GenBank/DDBJ whole genome shotgun (WGS) entry which is preliminary data.</text>
</comment>
<reference evidence="2" key="2">
    <citation type="submission" date="2021-09" db="EMBL/GenBank/DDBJ databases">
        <authorList>
            <person name="Gilroy R."/>
        </authorList>
    </citation>
    <scope>NUCLEOTIDE SEQUENCE</scope>
    <source>
        <strain evidence="2">CHK179-5677</strain>
    </source>
</reference>
<sequence length="164" mass="17965">MQWLTSVPFGEFVFTILVSMIPVVELRGGIPFGVATLGLPYAAAFVAAIIGNMIPVPFIVVYIRRIFLWMRRHMPRLNSLVDRLEKKAHLKGQNVTRYKYLGLMIFVAIPLPGTGAWTGALVAAFLDMPLRKALPSIFAGVLLAGCIMSLLTAFGINLFSSVLA</sequence>
<gene>
    <name evidence="2" type="ORF">K8V01_08770</name>
</gene>
<dbReference type="PANTHER" id="PTHR36007:SF2">
    <property type="entry name" value="TRANSPORT PROTEIN-RELATED"/>
    <property type="match status" value="1"/>
</dbReference>